<dbReference type="Pfam" id="PF02517">
    <property type="entry name" value="Rce1-like"/>
    <property type="match status" value="1"/>
</dbReference>
<evidence type="ECO:0000313" key="3">
    <source>
        <dbReference type="EMBL" id="MDN4532078.1"/>
    </source>
</evidence>
<feature type="transmembrane region" description="Helical" evidence="1">
    <location>
        <begin position="38"/>
        <end position="60"/>
    </location>
</feature>
<dbReference type="EMBL" id="PPQW01000010">
    <property type="protein sequence ID" value="PNZ68754.1"/>
    <property type="molecule type" value="Genomic_DNA"/>
</dbReference>
<comment type="caution">
    <text evidence="4">The sequence shown here is derived from an EMBL/GenBank/DDBJ whole genome shotgun (WGS) entry which is preliminary data.</text>
</comment>
<name>A0AAP8PQK2_9STAP</name>
<protein>
    <submittedName>
        <fullName evidence="4">CPBP family intramembrane metalloprotease</fullName>
        <ecNumber evidence="3">3.4.-.-</ecNumber>
    </submittedName>
</protein>
<keyword evidence="1" id="KW-0812">Transmembrane</keyword>
<proteinExistence type="predicted"/>
<evidence type="ECO:0000259" key="2">
    <source>
        <dbReference type="Pfam" id="PF02517"/>
    </source>
</evidence>
<keyword evidence="4" id="KW-0645">Protease</keyword>
<dbReference type="NCBIfam" id="NF046050">
    <property type="entry name" value="CPBP_fam_MroQ"/>
    <property type="match status" value="1"/>
</dbReference>
<organism evidence="4 5">
    <name type="scientific">Staphylococcus auricularis</name>
    <dbReference type="NCBI Taxonomy" id="29379"/>
    <lineage>
        <taxon>Bacteria</taxon>
        <taxon>Bacillati</taxon>
        <taxon>Bacillota</taxon>
        <taxon>Bacilli</taxon>
        <taxon>Bacillales</taxon>
        <taxon>Staphylococcaceae</taxon>
        <taxon>Staphylococcus</taxon>
    </lineage>
</organism>
<keyword evidence="3" id="KW-0378">Hydrolase</keyword>
<keyword evidence="1" id="KW-0472">Membrane</keyword>
<dbReference type="AlphaFoldDB" id="A0AAP8PQK2"/>
<evidence type="ECO:0000313" key="5">
    <source>
        <dbReference type="Proteomes" id="UP000242470"/>
    </source>
</evidence>
<dbReference type="GO" id="GO:0080120">
    <property type="term" value="P:CAAX-box protein maturation"/>
    <property type="evidence" value="ECO:0007669"/>
    <property type="project" value="UniProtKB-ARBA"/>
</dbReference>
<keyword evidence="1" id="KW-1133">Transmembrane helix</keyword>
<dbReference type="PANTHER" id="PTHR36435:SF6">
    <property type="entry name" value="ABORTIVE INFECTION PROTEIN"/>
    <property type="match status" value="1"/>
</dbReference>
<reference evidence="4 5" key="1">
    <citation type="submission" date="2017-08" db="EMBL/GenBank/DDBJ databases">
        <title>Draft genome sequences of 64 type strains of genus Staph aureus.</title>
        <authorList>
            <person name="Cole K."/>
            <person name="Golubchik T."/>
            <person name="Russell J."/>
            <person name="Foster D."/>
            <person name="Llewelyn M."/>
            <person name="Wilson D."/>
            <person name="Crook D."/>
            <person name="Paul J."/>
        </authorList>
    </citation>
    <scope>NUCLEOTIDE SEQUENCE [LARGE SCALE GENOMIC DNA]</scope>
    <source>
        <strain evidence="4 5">NCTC 12101</strain>
    </source>
</reference>
<accession>A0AAP8PQK2</accession>
<dbReference type="GeneID" id="64981756"/>
<feature type="transmembrane region" description="Helical" evidence="1">
    <location>
        <begin position="122"/>
        <end position="141"/>
    </location>
</feature>
<dbReference type="EC" id="3.4.-.-" evidence="3"/>
<feature type="transmembrane region" description="Helical" evidence="1">
    <location>
        <begin position="210"/>
        <end position="227"/>
    </location>
</feature>
<evidence type="ECO:0000313" key="4">
    <source>
        <dbReference type="EMBL" id="PNZ68754.1"/>
    </source>
</evidence>
<feature type="domain" description="CAAX prenyl protease 2/Lysostaphin resistance protein A-like" evidence="2">
    <location>
        <begin position="126"/>
        <end position="218"/>
    </location>
</feature>
<dbReference type="InterPro" id="IPR052710">
    <property type="entry name" value="CAAX_protease"/>
</dbReference>
<sequence>MSRLWISILTLFIYALAQFGVAILQATGAYGDLQGQDLAIAGIYTQVTLFIIAAILIILLHLFTKNPTQLEQQPKEEKRYIVLWAIVGYIAVMIYQIIANMINIYIFHLPQESENTTQLMEIAQQIPIFIVLISIVGPILEEYVFRKVIFGELYNVIKGNRVVAFIIATTVSSLIFGLAHGDPTHMLIYFGMGVIFSGFYVLTKRLWVSILIHMFQNGFVVIMQFALGPDKIKELQDQVDFILQFLF</sequence>
<dbReference type="EMBL" id="JAUHQC010000001">
    <property type="protein sequence ID" value="MDN4532078.1"/>
    <property type="molecule type" value="Genomic_DNA"/>
</dbReference>
<dbReference type="PANTHER" id="PTHR36435">
    <property type="entry name" value="SLR1288 PROTEIN"/>
    <property type="match status" value="1"/>
</dbReference>
<dbReference type="GO" id="GO:0008237">
    <property type="term" value="F:metallopeptidase activity"/>
    <property type="evidence" value="ECO:0007669"/>
    <property type="project" value="UniProtKB-KW"/>
</dbReference>
<evidence type="ECO:0000256" key="1">
    <source>
        <dbReference type="SAM" id="Phobius"/>
    </source>
</evidence>
<dbReference type="InterPro" id="IPR003675">
    <property type="entry name" value="Rce1/LyrA-like_dom"/>
</dbReference>
<feature type="transmembrane region" description="Helical" evidence="1">
    <location>
        <begin position="81"/>
        <end position="102"/>
    </location>
</feature>
<feature type="transmembrane region" description="Helical" evidence="1">
    <location>
        <begin position="162"/>
        <end position="180"/>
    </location>
</feature>
<gene>
    <name evidence="4" type="ORF">CD158_02825</name>
    <name evidence="3" type="ORF">QYH67_00390</name>
</gene>
<dbReference type="Proteomes" id="UP000242470">
    <property type="component" value="Unassembled WGS sequence"/>
</dbReference>
<keyword evidence="4" id="KW-0482">Metalloprotease</keyword>
<dbReference type="Proteomes" id="UP001171687">
    <property type="component" value="Unassembled WGS sequence"/>
</dbReference>
<feature type="transmembrane region" description="Helical" evidence="1">
    <location>
        <begin position="186"/>
        <end position="203"/>
    </location>
</feature>
<reference evidence="3" key="2">
    <citation type="submission" date="2023-07" db="EMBL/GenBank/DDBJ databases">
        <title>Evaluation of the beneficial properties of pineapple isolates.</title>
        <authorList>
            <person name="Adefiranye O."/>
        </authorList>
    </citation>
    <scope>NUCLEOTIDE SEQUENCE</scope>
    <source>
        <strain evidence="3">PAPLE_T1</strain>
    </source>
</reference>
<dbReference type="GO" id="GO:0004175">
    <property type="term" value="F:endopeptidase activity"/>
    <property type="evidence" value="ECO:0007669"/>
    <property type="project" value="UniProtKB-ARBA"/>
</dbReference>
<dbReference type="RefSeq" id="WP_059107750.1">
    <property type="nucleotide sequence ID" value="NZ_AP024589.1"/>
</dbReference>